<organism evidence="1">
    <name type="scientific">Manihot esculenta</name>
    <name type="common">Cassava</name>
    <name type="synonym">Jatropha manihot</name>
    <dbReference type="NCBI Taxonomy" id="3983"/>
    <lineage>
        <taxon>Eukaryota</taxon>
        <taxon>Viridiplantae</taxon>
        <taxon>Streptophyta</taxon>
        <taxon>Embryophyta</taxon>
        <taxon>Tracheophyta</taxon>
        <taxon>Spermatophyta</taxon>
        <taxon>Magnoliopsida</taxon>
        <taxon>eudicotyledons</taxon>
        <taxon>Gunneridae</taxon>
        <taxon>Pentapetalae</taxon>
        <taxon>rosids</taxon>
        <taxon>fabids</taxon>
        <taxon>Malpighiales</taxon>
        <taxon>Euphorbiaceae</taxon>
        <taxon>Crotonoideae</taxon>
        <taxon>Manihoteae</taxon>
        <taxon>Manihot</taxon>
    </lineage>
</organism>
<proteinExistence type="predicted"/>
<dbReference type="EMBL" id="CM004395">
    <property type="protein sequence ID" value="OAY41176.1"/>
    <property type="molecule type" value="Genomic_DNA"/>
</dbReference>
<accession>A0A2C9V8T9</accession>
<evidence type="ECO:0000313" key="1">
    <source>
        <dbReference type="EMBL" id="OAY41176.1"/>
    </source>
</evidence>
<name>A0A2C9V8T9_MANES</name>
<protein>
    <submittedName>
        <fullName evidence="1">Uncharacterized protein</fullName>
    </submittedName>
</protein>
<dbReference type="AlphaFoldDB" id="A0A2C9V8T9"/>
<reference evidence="1" key="1">
    <citation type="submission" date="2016-02" db="EMBL/GenBank/DDBJ databases">
        <title>WGS assembly of Manihot esculenta.</title>
        <authorList>
            <person name="Bredeson J.V."/>
            <person name="Prochnik S.E."/>
            <person name="Lyons J.B."/>
            <person name="Schmutz J."/>
            <person name="Grimwood J."/>
            <person name="Vrebalov J."/>
            <person name="Bart R.S."/>
            <person name="Amuge T."/>
            <person name="Ferguson M.E."/>
            <person name="Green R."/>
            <person name="Putnam N."/>
            <person name="Stites J."/>
            <person name="Rounsley S."/>
            <person name="Rokhsar D.S."/>
        </authorList>
    </citation>
    <scope>NUCLEOTIDE SEQUENCE [LARGE SCALE GENOMIC DNA]</scope>
    <source>
        <tissue evidence="1">Leaf</tissue>
    </source>
</reference>
<sequence length="36" mass="3982">MVYKSMRGSWIQAHVLEDLRGSKLVPMLVVGPIGVN</sequence>
<gene>
    <name evidence="1" type="ORF">MANES_09G080200</name>
</gene>